<gene>
    <name evidence="1" type="ORF">Amac_070600</name>
</gene>
<dbReference type="AlphaFoldDB" id="A0A5M3X3Q5"/>
<organism evidence="1 2">
    <name type="scientific">Acrocarpospora macrocephala</name>
    <dbReference type="NCBI Taxonomy" id="150177"/>
    <lineage>
        <taxon>Bacteria</taxon>
        <taxon>Bacillati</taxon>
        <taxon>Actinomycetota</taxon>
        <taxon>Actinomycetes</taxon>
        <taxon>Streptosporangiales</taxon>
        <taxon>Streptosporangiaceae</taxon>
        <taxon>Acrocarpospora</taxon>
    </lineage>
</organism>
<dbReference type="Proteomes" id="UP000331127">
    <property type="component" value="Unassembled WGS sequence"/>
</dbReference>
<keyword evidence="2" id="KW-1185">Reference proteome</keyword>
<evidence type="ECO:0000313" key="2">
    <source>
        <dbReference type="Proteomes" id="UP000331127"/>
    </source>
</evidence>
<sequence>MRNPEGPAGHNDGVRVPLSPDDEMIKLAQRYVNAGRGGSIRYLKLLGSALYLPDRKVIRFGRALADDARQILDEDLEVLLDSEWRARFTAAWLIALDRRVQFRERLTPMLLESELVHAGAGYCLALARFGEAEDAAILSAYLDRYLPQVERRYDQEDALGALMLVDAKLGTDHAGRFLTPGDLWETFATANSDASGCKRAMEERVSFAESAMDGTLAQWAAQRDST</sequence>
<accession>A0A5M3X3Q5</accession>
<dbReference type="InterPro" id="IPR046042">
    <property type="entry name" value="DUF6000"/>
</dbReference>
<comment type="caution">
    <text evidence="1">The sequence shown here is derived from an EMBL/GenBank/DDBJ whole genome shotgun (WGS) entry which is preliminary data.</text>
</comment>
<protein>
    <submittedName>
        <fullName evidence="1">Uncharacterized protein</fullName>
    </submittedName>
</protein>
<name>A0A5M3X3Q5_9ACTN</name>
<reference evidence="1 2" key="1">
    <citation type="submission" date="2019-10" db="EMBL/GenBank/DDBJ databases">
        <title>Whole genome shotgun sequence of Acrocarpospora macrocephala NBRC 16266.</title>
        <authorList>
            <person name="Ichikawa N."/>
            <person name="Kimura A."/>
            <person name="Kitahashi Y."/>
            <person name="Komaki H."/>
            <person name="Oguchi A."/>
        </authorList>
    </citation>
    <scope>NUCLEOTIDE SEQUENCE [LARGE SCALE GENOMIC DNA]</scope>
    <source>
        <strain evidence="1 2">NBRC 16266</strain>
    </source>
</reference>
<dbReference type="EMBL" id="BLAE01000046">
    <property type="protein sequence ID" value="GES13463.1"/>
    <property type="molecule type" value="Genomic_DNA"/>
</dbReference>
<proteinExistence type="predicted"/>
<dbReference type="Pfam" id="PF19463">
    <property type="entry name" value="DUF6000"/>
    <property type="match status" value="1"/>
</dbReference>
<evidence type="ECO:0000313" key="1">
    <source>
        <dbReference type="EMBL" id="GES13463.1"/>
    </source>
</evidence>